<dbReference type="Gene3D" id="1.10.10.1770">
    <property type="entry name" value="Gun4-like"/>
    <property type="match status" value="1"/>
</dbReference>
<feature type="domain" description="GUN4-like" evidence="1">
    <location>
        <begin position="98"/>
        <end position="238"/>
    </location>
</feature>
<evidence type="ECO:0000259" key="1">
    <source>
        <dbReference type="Pfam" id="PF05419"/>
    </source>
</evidence>
<dbReference type="GO" id="GO:0030288">
    <property type="term" value="C:outer membrane-bounded periplasmic space"/>
    <property type="evidence" value="ECO:0007669"/>
    <property type="project" value="TreeGrafter"/>
</dbReference>
<dbReference type="Proteomes" id="UP000010482">
    <property type="component" value="Chromosome"/>
</dbReference>
<dbReference type="Gene3D" id="1.25.40.620">
    <property type="match status" value="1"/>
</dbReference>
<dbReference type="eggNOG" id="COG0515">
    <property type="taxonomic scope" value="Bacteria"/>
</dbReference>
<evidence type="ECO:0000313" key="4">
    <source>
        <dbReference type="Proteomes" id="UP000010482"/>
    </source>
</evidence>
<dbReference type="SUPFAM" id="SSF48371">
    <property type="entry name" value="ARM repeat"/>
    <property type="match status" value="1"/>
</dbReference>
<dbReference type="GO" id="GO:0046906">
    <property type="term" value="F:tetrapyrrole binding"/>
    <property type="evidence" value="ECO:0007669"/>
    <property type="project" value="TreeGrafter"/>
</dbReference>
<name>K9YYU3_DACS8</name>
<sequence>MASRVCKAEMDNINSPSTDKITELQEKLFSTKKPLPIISELGSLGEDGLDVLMSFLEKEGDRPTPAVGEAYIELYLAKSPKIGEFLQENFPEGIIPLKSERNIDYSPIQQALVQRKFQEADRLTLLKRCELAGEQAMQRKWIYFTEVENFPSTDLKTMDQLWYCYSQGKFGFSVQRKIWLSLGQDFPKLWTKIGWKKGNLWTRYPNEFIWDLNAPVGHLPLSNQLRGVREFASLMNHPAWKESEKK</sequence>
<evidence type="ECO:0000313" key="3">
    <source>
        <dbReference type="EMBL" id="AFZ51490.1"/>
    </source>
</evidence>
<dbReference type="SUPFAM" id="SSF140869">
    <property type="entry name" value="GUN4-like"/>
    <property type="match status" value="1"/>
</dbReference>
<dbReference type="InterPro" id="IPR008629">
    <property type="entry name" value="GUN4-like"/>
</dbReference>
<feature type="domain" description="GUN4 N-terminal ARM-like repeat" evidence="2">
    <location>
        <begin position="17"/>
        <end position="91"/>
    </location>
</feature>
<protein>
    <submittedName>
        <fullName evidence="3">GUN4 protein</fullName>
    </submittedName>
</protein>
<dbReference type="STRING" id="13035.Dacsa_2937"/>
<dbReference type="Pfam" id="PF16416">
    <property type="entry name" value="GUN4_N"/>
    <property type="match status" value="1"/>
</dbReference>
<dbReference type="AlphaFoldDB" id="K9YYU3"/>
<dbReference type="Pfam" id="PF05419">
    <property type="entry name" value="GUN4"/>
    <property type="match status" value="1"/>
</dbReference>
<proteinExistence type="predicted"/>
<dbReference type="PANTHER" id="PTHR34800">
    <property type="entry name" value="TETRAPYRROLE-BINDING PROTEIN, CHLOROPLASTIC"/>
    <property type="match status" value="1"/>
</dbReference>
<dbReference type="InterPro" id="IPR037215">
    <property type="entry name" value="GUN4-like_sf"/>
</dbReference>
<dbReference type="InterPro" id="IPR032192">
    <property type="entry name" value="GUN4_N"/>
</dbReference>
<evidence type="ECO:0000259" key="2">
    <source>
        <dbReference type="Pfam" id="PF16416"/>
    </source>
</evidence>
<keyword evidence="4" id="KW-1185">Reference proteome</keyword>
<dbReference type="PANTHER" id="PTHR34800:SF1">
    <property type="entry name" value="TETRAPYRROLE-BINDING PROTEIN, CHLOROPLASTIC"/>
    <property type="match status" value="1"/>
</dbReference>
<organism evidence="3 4">
    <name type="scientific">Dactylococcopsis salina (strain PCC 8305)</name>
    <name type="common">Myxobactron salinum</name>
    <dbReference type="NCBI Taxonomy" id="13035"/>
    <lineage>
        <taxon>Bacteria</taxon>
        <taxon>Bacillati</taxon>
        <taxon>Cyanobacteriota</taxon>
        <taxon>Cyanophyceae</taxon>
        <taxon>Nodosilineales</taxon>
        <taxon>Cymatolegaceae</taxon>
        <taxon>Dactylococcopsis</taxon>
    </lineage>
</organism>
<dbReference type="CDD" id="cd16383">
    <property type="entry name" value="GUN4"/>
    <property type="match status" value="1"/>
</dbReference>
<dbReference type="PATRIC" id="fig|13035.3.peg.3347"/>
<dbReference type="HOGENOM" id="CLU_097086_0_0_3"/>
<reference evidence="3" key="1">
    <citation type="submission" date="2012-04" db="EMBL/GenBank/DDBJ databases">
        <title>Finished genome of Dactylococcopsis salina PCC 8305.</title>
        <authorList>
            <consortium name="US DOE Joint Genome Institute"/>
            <person name="Gugger M."/>
            <person name="Coursin T."/>
            <person name="Rippka R."/>
            <person name="Tandeau De Marsac N."/>
            <person name="Huntemann M."/>
            <person name="Wei C.-L."/>
            <person name="Han J."/>
            <person name="Detter J.C."/>
            <person name="Han C."/>
            <person name="Tapia R."/>
            <person name="Daligault H."/>
            <person name="Chen A."/>
            <person name="Krypides N."/>
            <person name="Mavromatis K."/>
            <person name="Markowitz V."/>
            <person name="Szeto E."/>
            <person name="Ivanova N."/>
            <person name="Ovchinnikova G."/>
            <person name="Pagani I."/>
            <person name="Pati A."/>
            <person name="Goodwin L."/>
            <person name="Peters L."/>
            <person name="Pitluck S."/>
            <person name="Woyke T."/>
            <person name="Kerfeld C."/>
        </authorList>
    </citation>
    <scope>NUCLEOTIDE SEQUENCE [LARGE SCALE GENOMIC DNA]</scope>
    <source>
        <strain evidence="3">PCC 8305</strain>
    </source>
</reference>
<gene>
    <name evidence="3" type="ORF">Dacsa_2937</name>
</gene>
<dbReference type="EMBL" id="CP003944">
    <property type="protein sequence ID" value="AFZ51490.1"/>
    <property type="molecule type" value="Genomic_DNA"/>
</dbReference>
<dbReference type="KEGG" id="dsl:Dacsa_2937"/>
<dbReference type="OrthoDB" id="7915178at2"/>
<accession>K9YYU3</accession>
<dbReference type="InterPro" id="IPR016024">
    <property type="entry name" value="ARM-type_fold"/>
</dbReference>